<dbReference type="Gene3D" id="1.10.1660.10">
    <property type="match status" value="1"/>
</dbReference>
<dbReference type="CDD" id="cd01104">
    <property type="entry name" value="HTH_MlrA-CarA"/>
    <property type="match status" value="1"/>
</dbReference>
<dbReference type="GO" id="GO:0031419">
    <property type="term" value="F:cobalamin binding"/>
    <property type="evidence" value="ECO:0007669"/>
    <property type="project" value="InterPro"/>
</dbReference>
<sequence length="298" mass="33822">MNYSISDLEKLSGISVHNIRIWERRYGALKPSRTAGNTRFYDDEQLKRLLSITGLYHSGHKISRVCSLSNSDMSQLLQLDIDSTVAAQHRHEYFITQIINSCLVYNEKKLSELISSSFGQDGILNTYKFVIYPLLVRIGLLWLNGKVSPSQEHFLSQIIRQKLFAATDSCAVVDNTTKGWLLFLPEDEDHDIPLLLANYLLRAAGQRVIYLGPRVPLDTLHDAVSVTKPEFLLLFMTRMRLPAEAQTYLNSLSSQLKGVTIYLSGNLKIMHAVNLPENIKLLENPADFESIIKNKRTV</sequence>
<dbReference type="GO" id="GO:0003677">
    <property type="term" value="F:DNA binding"/>
    <property type="evidence" value="ECO:0007669"/>
    <property type="project" value="UniProtKB-KW"/>
</dbReference>
<evidence type="ECO:0000256" key="2">
    <source>
        <dbReference type="ARBA" id="ARBA00023015"/>
    </source>
</evidence>
<dbReference type="Proteomes" id="UP000242687">
    <property type="component" value="Unassembled WGS sequence"/>
</dbReference>
<evidence type="ECO:0000256" key="4">
    <source>
        <dbReference type="ARBA" id="ARBA00023163"/>
    </source>
</evidence>
<dbReference type="AlphaFoldDB" id="A0A2H9VLU7"/>
<dbReference type="PANTHER" id="PTHR30204">
    <property type="entry name" value="REDOX-CYCLING DRUG-SENSING TRANSCRIPTIONAL ACTIVATOR SOXR"/>
    <property type="match status" value="1"/>
</dbReference>
<keyword evidence="3 6" id="KW-0238">DNA-binding</keyword>
<evidence type="ECO:0000313" key="7">
    <source>
        <dbReference type="Proteomes" id="UP000242687"/>
    </source>
</evidence>
<evidence type="ECO:0000313" key="6">
    <source>
        <dbReference type="EMBL" id="PJJ79296.1"/>
    </source>
</evidence>
<dbReference type="SUPFAM" id="SSF52242">
    <property type="entry name" value="Cobalamin (vitamin B12)-binding domain"/>
    <property type="match status" value="1"/>
</dbReference>
<dbReference type="InterPro" id="IPR036724">
    <property type="entry name" value="Cobalamin-bd_sf"/>
</dbReference>
<dbReference type="Gene3D" id="1.10.1240.10">
    <property type="entry name" value="Methionine synthase domain"/>
    <property type="match status" value="1"/>
</dbReference>
<evidence type="ECO:0000256" key="3">
    <source>
        <dbReference type="ARBA" id="ARBA00023125"/>
    </source>
</evidence>
<keyword evidence="2" id="KW-0805">Transcription regulation</keyword>
<dbReference type="InterPro" id="IPR009061">
    <property type="entry name" value="DNA-bd_dom_put_sf"/>
</dbReference>
<feature type="domain" description="HTH merR-type" evidence="5">
    <location>
        <begin position="2"/>
        <end position="52"/>
    </location>
</feature>
<gene>
    <name evidence="6" type="ORF">CLV57_2428</name>
</gene>
<dbReference type="Pfam" id="PF13411">
    <property type="entry name" value="MerR_1"/>
    <property type="match status" value="1"/>
</dbReference>
<proteinExistence type="predicted"/>
<dbReference type="SUPFAM" id="SSF46955">
    <property type="entry name" value="Putative DNA-binding domain"/>
    <property type="match status" value="1"/>
</dbReference>
<comment type="caution">
    <text evidence="6">The sequence shown here is derived from an EMBL/GenBank/DDBJ whole genome shotgun (WGS) entry which is preliminary data.</text>
</comment>
<dbReference type="GO" id="GO:0046872">
    <property type="term" value="F:metal ion binding"/>
    <property type="evidence" value="ECO:0007669"/>
    <property type="project" value="InterPro"/>
</dbReference>
<dbReference type="EMBL" id="PGFJ01000002">
    <property type="protein sequence ID" value="PJJ79296.1"/>
    <property type="molecule type" value="Genomic_DNA"/>
</dbReference>
<keyword evidence="1" id="KW-0678">Repressor</keyword>
<dbReference type="InterPro" id="IPR000551">
    <property type="entry name" value="MerR-type_HTH_dom"/>
</dbReference>
<dbReference type="Pfam" id="PF02607">
    <property type="entry name" value="B12-binding_2"/>
    <property type="match status" value="1"/>
</dbReference>
<dbReference type="Gene3D" id="3.40.50.280">
    <property type="entry name" value="Cobalamin-binding domain"/>
    <property type="match status" value="1"/>
</dbReference>
<dbReference type="RefSeq" id="WP_100341651.1">
    <property type="nucleotide sequence ID" value="NZ_PGFJ01000002.1"/>
</dbReference>
<dbReference type="OrthoDB" id="9800334at2"/>
<dbReference type="InterPro" id="IPR047057">
    <property type="entry name" value="MerR_fam"/>
</dbReference>
<dbReference type="GO" id="GO:0003700">
    <property type="term" value="F:DNA-binding transcription factor activity"/>
    <property type="evidence" value="ECO:0007669"/>
    <property type="project" value="InterPro"/>
</dbReference>
<accession>A0A2H9VLU7</accession>
<name>A0A2H9VLU7_9SPHI</name>
<organism evidence="6 7">
    <name type="scientific">Mucilaginibacter auburnensis</name>
    <dbReference type="NCBI Taxonomy" id="1457233"/>
    <lineage>
        <taxon>Bacteria</taxon>
        <taxon>Pseudomonadati</taxon>
        <taxon>Bacteroidota</taxon>
        <taxon>Sphingobacteriia</taxon>
        <taxon>Sphingobacteriales</taxon>
        <taxon>Sphingobacteriaceae</taxon>
        <taxon>Mucilaginibacter</taxon>
    </lineage>
</organism>
<dbReference type="PANTHER" id="PTHR30204:SF69">
    <property type="entry name" value="MERR-FAMILY TRANSCRIPTIONAL REGULATOR"/>
    <property type="match status" value="1"/>
</dbReference>
<protein>
    <submittedName>
        <fullName evidence="6">DNA-binding transcriptional MerR regulator</fullName>
    </submittedName>
</protein>
<keyword evidence="7" id="KW-1185">Reference proteome</keyword>
<dbReference type="InterPro" id="IPR036594">
    <property type="entry name" value="Meth_synthase_dom"/>
</dbReference>
<dbReference type="InterPro" id="IPR003759">
    <property type="entry name" value="Cbl-bd_cap"/>
</dbReference>
<dbReference type="SMART" id="SM00422">
    <property type="entry name" value="HTH_MERR"/>
    <property type="match status" value="1"/>
</dbReference>
<dbReference type="PROSITE" id="PS50937">
    <property type="entry name" value="HTH_MERR_2"/>
    <property type="match status" value="1"/>
</dbReference>
<keyword evidence="4" id="KW-0804">Transcription</keyword>
<evidence type="ECO:0000256" key="1">
    <source>
        <dbReference type="ARBA" id="ARBA00022491"/>
    </source>
</evidence>
<evidence type="ECO:0000259" key="5">
    <source>
        <dbReference type="PROSITE" id="PS50937"/>
    </source>
</evidence>
<reference evidence="6 7" key="1">
    <citation type="submission" date="2017-11" db="EMBL/GenBank/DDBJ databases">
        <title>Genomic Encyclopedia of Archaeal and Bacterial Type Strains, Phase II (KMG-II): From Individual Species to Whole Genera.</title>
        <authorList>
            <person name="Goeker M."/>
        </authorList>
    </citation>
    <scope>NUCLEOTIDE SEQUENCE [LARGE SCALE GENOMIC DNA]</scope>
    <source>
        <strain evidence="6 7">DSM 28175</strain>
    </source>
</reference>